<evidence type="ECO:0000313" key="3">
    <source>
        <dbReference type="RefSeq" id="XP_028276821.1"/>
    </source>
</evidence>
<proteinExistence type="predicted"/>
<dbReference type="RefSeq" id="XP_028276821.1">
    <property type="nucleotide sequence ID" value="XM_028421020.1"/>
</dbReference>
<keyword evidence="2" id="KW-1185">Reference proteome</keyword>
<organism evidence="2 3">
    <name type="scientific">Parambassis ranga</name>
    <name type="common">Indian glassy fish</name>
    <dbReference type="NCBI Taxonomy" id="210632"/>
    <lineage>
        <taxon>Eukaryota</taxon>
        <taxon>Metazoa</taxon>
        <taxon>Chordata</taxon>
        <taxon>Craniata</taxon>
        <taxon>Vertebrata</taxon>
        <taxon>Euteleostomi</taxon>
        <taxon>Actinopterygii</taxon>
        <taxon>Neopterygii</taxon>
        <taxon>Teleostei</taxon>
        <taxon>Neoteleostei</taxon>
        <taxon>Acanthomorphata</taxon>
        <taxon>Ovalentaria</taxon>
        <taxon>Ambassidae</taxon>
        <taxon>Parambassis</taxon>
    </lineage>
</organism>
<feature type="compositionally biased region" description="Basic and acidic residues" evidence="1">
    <location>
        <begin position="181"/>
        <end position="203"/>
    </location>
</feature>
<evidence type="ECO:0000313" key="2">
    <source>
        <dbReference type="Proteomes" id="UP000515145"/>
    </source>
</evidence>
<dbReference type="Proteomes" id="UP000515145">
    <property type="component" value="Chromosome 14"/>
</dbReference>
<feature type="compositionally biased region" description="Low complexity" evidence="1">
    <location>
        <begin position="282"/>
        <end position="294"/>
    </location>
</feature>
<sequence length="619" mass="71193">MVRTHFGPPRLKHRPYGDDRGMGPREGNFNPNSKGRGDVPSYSVKGPFNWRESRGRGRPPVAKRVPPSGEQREQRFNHWRSQNHDSFQAYPPKMDPHHSQRRPSPARPHRSPHVQHHSSSHSPSQGHQSQRGPPFHGQPSGHRSPSPRHFHNHPADRRPGPSPAYQGSFRGNKRQSGFPQHEQRNRDPRGSYSPRERHYDHPGHGMKRWNEAGSFSHPHNGEHGPSGSQRSPREIHGRGSCTERWSSEQDTRRQRGPGERQGSRSHSRERAQDVPHPPPYRSPSWKGGPSPSSSYHRSPHERQGAGPRKRRISDISMPSSDPVLEHGNPKYPKRERPQPLRIPRPFGPKPLSLRDRSLLVKNRQIRAESLMKLRLPPFVKPRFHLGDPAPRGNPSYGFAIRKRRFPFNAVPLKKFEPRRAKLQQSPPREEAKSSRGSDTGKEQVESRRSLNTHRSSPIEKRDLVVLSHWPPGPSSSKGGSPPNDRSPKSKTERSSDAETSPNRRLSKSEDSRSPENRKPEYLDKRMFRPPNMMHDNHRTGRPFRRPGPGPMQRPGGLRRMGPDLSGNIRRPLMETIVPRPFPNQRPVFKKSYSILSKYRNMRVMRQRPPYNRGPNQQRW</sequence>
<dbReference type="InParanoid" id="A0A6P7JMN7"/>
<feature type="compositionally biased region" description="Basic and acidic residues" evidence="1">
    <location>
        <begin position="245"/>
        <end position="273"/>
    </location>
</feature>
<feature type="compositionally biased region" description="Basic and acidic residues" evidence="1">
    <location>
        <begin position="427"/>
        <end position="448"/>
    </location>
</feature>
<name>A0A6P7JMN7_9TELE</name>
<feature type="compositionally biased region" description="Basic residues" evidence="1">
    <location>
        <begin position="107"/>
        <end position="119"/>
    </location>
</feature>
<feature type="region of interest" description="Disordered" evidence="1">
    <location>
        <begin position="409"/>
        <end position="569"/>
    </location>
</feature>
<dbReference type="OrthoDB" id="8963371at2759"/>
<protein>
    <submittedName>
        <fullName evidence="3">Uncharacterized protein C2orf16</fullName>
    </submittedName>
</protein>
<dbReference type="GeneID" id="114445798"/>
<feature type="compositionally biased region" description="Basic and acidic residues" evidence="1">
    <location>
        <begin position="323"/>
        <end position="338"/>
    </location>
</feature>
<dbReference type="FunCoup" id="A0A6P7JMN7">
    <property type="interactions" value="77"/>
</dbReference>
<feature type="compositionally biased region" description="Basic and acidic residues" evidence="1">
    <location>
        <begin position="485"/>
        <end position="496"/>
    </location>
</feature>
<dbReference type="AlphaFoldDB" id="A0A6P7JMN7"/>
<feature type="region of interest" description="Disordered" evidence="1">
    <location>
        <begin position="599"/>
        <end position="619"/>
    </location>
</feature>
<accession>A0A6P7JMN7</accession>
<evidence type="ECO:0000256" key="1">
    <source>
        <dbReference type="SAM" id="MobiDB-lite"/>
    </source>
</evidence>
<feature type="compositionally biased region" description="Basic and acidic residues" evidence="1">
    <location>
        <begin position="506"/>
        <end position="526"/>
    </location>
</feature>
<feature type="compositionally biased region" description="Low complexity" evidence="1">
    <location>
        <begin position="120"/>
        <end position="134"/>
    </location>
</feature>
<reference evidence="3" key="1">
    <citation type="submission" date="2025-08" db="UniProtKB">
        <authorList>
            <consortium name="RefSeq"/>
        </authorList>
    </citation>
    <scope>IDENTIFICATION</scope>
</reference>
<feature type="region of interest" description="Disordered" evidence="1">
    <location>
        <begin position="1"/>
        <end position="357"/>
    </location>
</feature>
<gene>
    <name evidence="3" type="primary">LOC114445798</name>
</gene>